<evidence type="ECO:0000256" key="1">
    <source>
        <dbReference type="PROSITE-ProRule" id="PRU00339"/>
    </source>
</evidence>
<dbReference type="InterPro" id="IPR019734">
    <property type="entry name" value="TPR_rpt"/>
</dbReference>
<organism evidence="2 3">
    <name type="scientific">Clonostachys rhizophaga</name>
    <dbReference type="NCBI Taxonomy" id="160324"/>
    <lineage>
        <taxon>Eukaryota</taxon>
        <taxon>Fungi</taxon>
        <taxon>Dikarya</taxon>
        <taxon>Ascomycota</taxon>
        <taxon>Pezizomycotina</taxon>
        <taxon>Sordariomycetes</taxon>
        <taxon>Hypocreomycetidae</taxon>
        <taxon>Hypocreales</taxon>
        <taxon>Bionectriaceae</taxon>
        <taxon>Clonostachys</taxon>
    </lineage>
</organism>
<comment type="caution">
    <text evidence="2">The sequence shown here is derived from an EMBL/GenBank/DDBJ whole genome shotgun (WGS) entry which is preliminary data.</text>
</comment>
<dbReference type="AlphaFoldDB" id="A0A9N9VZU5"/>
<name>A0A9N9VZU5_9HYPO</name>
<evidence type="ECO:0000313" key="3">
    <source>
        <dbReference type="Proteomes" id="UP000696573"/>
    </source>
</evidence>
<dbReference type="EMBL" id="CABFNQ020000750">
    <property type="protein sequence ID" value="CAH0034493.1"/>
    <property type="molecule type" value="Genomic_DNA"/>
</dbReference>
<feature type="repeat" description="TPR" evidence="1">
    <location>
        <begin position="348"/>
        <end position="381"/>
    </location>
</feature>
<evidence type="ECO:0000313" key="2">
    <source>
        <dbReference type="EMBL" id="CAH0034493.1"/>
    </source>
</evidence>
<sequence length="396" mass="44762">MPPQPFRFTDLPSELRNRVYKLLLCDVEEPEDSSQLEVVPELIARVKHNVQTSILATNRQIHAEAKDVLHREIKFVKFGATMEIPNIHVLKSLIKNKCAPVFTMDRTAIDRFNGHVVSYTLVQHFTELPNSTFCCLISHRDLDLFCRAIGNAETAIPGFWSEVTHTITVCAPYQVPLSAVKSQQEMLLAPLRRHLRGLQTVLVQGEVDEALATAVADQLTSYVIEDPEILLDRLRALKAAGTAYFMQGDSRLCSESWSRACIEIRRARGGAMWATLASVPDFARDLTELYFVLNLNLSQNTIKDMDGSLNHPELAPRQAITSLLALRNAFHGLAGCKMYWQPSDDQMAKLWFRKSKTHRLSNDYADAFEAIERAEDLLPDDPVIQEEKQIIEAMMS</sequence>
<proteinExistence type="predicted"/>
<keyword evidence="1" id="KW-0802">TPR repeat</keyword>
<reference evidence="2" key="1">
    <citation type="submission" date="2021-10" db="EMBL/GenBank/DDBJ databases">
        <authorList>
            <person name="Piombo E."/>
        </authorList>
    </citation>
    <scope>NUCLEOTIDE SEQUENCE</scope>
</reference>
<dbReference type="InterPro" id="IPR038883">
    <property type="entry name" value="AN11006-like"/>
</dbReference>
<protein>
    <submittedName>
        <fullName evidence="2">Uncharacterized protein</fullName>
    </submittedName>
</protein>
<dbReference type="PROSITE" id="PS50005">
    <property type="entry name" value="TPR"/>
    <property type="match status" value="1"/>
</dbReference>
<dbReference type="PANTHER" id="PTHR42085">
    <property type="entry name" value="F-BOX DOMAIN-CONTAINING PROTEIN"/>
    <property type="match status" value="1"/>
</dbReference>
<dbReference type="OrthoDB" id="5229512at2759"/>
<keyword evidence="3" id="KW-1185">Reference proteome</keyword>
<dbReference type="Proteomes" id="UP000696573">
    <property type="component" value="Unassembled WGS sequence"/>
</dbReference>
<dbReference type="SUPFAM" id="SSF48452">
    <property type="entry name" value="TPR-like"/>
    <property type="match status" value="1"/>
</dbReference>
<accession>A0A9N9VZU5</accession>
<dbReference type="Gene3D" id="1.25.40.10">
    <property type="entry name" value="Tetratricopeptide repeat domain"/>
    <property type="match status" value="1"/>
</dbReference>
<dbReference type="InterPro" id="IPR011990">
    <property type="entry name" value="TPR-like_helical_dom_sf"/>
</dbReference>
<dbReference type="PANTHER" id="PTHR42085:SF2">
    <property type="entry name" value="F-BOX DOMAIN-CONTAINING PROTEIN"/>
    <property type="match status" value="1"/>
</dbReference>
<gene>
    <name evidence="2" type="ORF">CRHIZ90672A_00009298</name>
</gene>